<evidence type="ECO:0000313" key="3">
    <source>
        <dbReference type="EMBL" id="MCZ4551629.1"/>
    </source>
</evidence>
<gene>
    <name evidence="3" type="ORF">O4213_16675</name>
</gene>
<protein>
    <submittedName>
        <fullName evidence="3">Amidohydrolase family protein</fullName>
    </submittedName>
</protein>
<keyword evidence="1" id="KW-0456">Lyase</keyword>
<evidence type="ECO:0000256" key="1">
    <source>
        <dbReference type="ARBA" id="ARBA00023239"/>
    </source>
</evidence>
<sequence>MSEPEALSAAEVDAVRAVWQQLGLPGLIDVHTHFMPKPVMDKVWAYFDSVGPLVGREWPITYRADEDRRVEVLHEFGVRAFTSMIYPHKPEMAAWLNSWAADFAARTPDCLHTATFYPEVSAPHYVEAAIESGVRIFKSHIQVGNYDPTDPLLDGVWGAISDAAIPVVIHCGSGPAPGQFTGPQPITELLRKFPRLPLVIAHMGMPEYDEFLDLATTYDRVHLDTTMAFTDFAEEMAPFPISSTQKLRDLGDRILWGSDFPNIPYTYTSALDAVTRLGLGDDWARGVFYDNAARLFQIT</sequence>
<evidence type="ECO:0000313" key="4">
    <source>
        <dbReference type="Proteomes" id="UP001067235"/>
    </source>
</evidence>
<dbReference type="Gene3D" id="3.20.20.140">
    <property type="entry name" value="Metal-dependent hydrolases"/>
    <property type="match status" value="1"/>
</dbReference>
<dbReference type="CDD" id="cd01292">
    <property type="entry name" value="metallo-dependent_hydrolases"/>
    <property type="match status" value="1"/>
</dbReference>
<dbReference type="EMBL" id="JAPWIE010000005">
    <property type="protein sequence ID" value="MCZ4551629.1"/>
    <property type="molecule type" value="Genomic_DNA"/>
</dbReference>
<name>A0ABT4MX80_GORRU</name>
<proteinExistence type="predicted"/>
<dbReference type="PANTHER" id="PTHR21240:SF28">
    <property type="entry name" value="ISO-OROTATE DECARBOXYLASE (EUROFUNG)"/>
    <property type="match status" value="1"/>
</dbReference>
<reference evidence="3" key="1">
    <citation type="submission" date="2022-12" db="EMBL/GenBank/DDBJ databases">
        <authorList>
            <person name="Krivoruchko A.V."/>
            <person name="Elkin A."/>
        </authorList>
    </citation>
    <scope>NUCLEOTIDE SEQUENCE</scope>
    <source>
        <strain evidence="3">IEGM 1388</strain>
    </source>
</reference>
<dbReference type="InterPro" id="IPR032466">
    <property type="entry name" value="Metal_Hydrolase"/>
</dbReference>
<dbReference type="InterPro" id="IPR006680">
    <property type="entry name" value="Amidohydro-rel"/>
</dbReference>
<dbReference type="Pfam" id="PF04909">
    <property type="entry name" value="Amidohydro_2"/>
    <property type="match status" value="1"/>
</dbReference>
<dbReference type="InterPro" id="IPR032465">
    <property type="entry name" value="ACMSD"/>
</dbReference>
<comment type="caution">
    <text evidence="3">The sequence shown here is derived from an EMBL/GenBank/DDBJ whole genome shotgun (WGS) entry which is preliminary data.</text>
</comment>
<dbReference type="RefSeq" id="WP_301572528.1">
    <property type="nucleotide sequence ID" value="NZ_JAPWIE010000005.1"/>
</dbReference>
<keyword evidence="4" id="KW-1185">Reference proteome</keyword>
<dbReference type="Proteomes" id="UP001067235">
    <property type="component" value="Unassembled WGS sequence"/>
</dbReference>
<accession>A0ABT4MX80</accession>
<organism evidence="3 4">
    <name type="scientific">Gordonia rubripertincta</name>
    <name type="common">Rhodococcus corallinus</name>
    <dbReference type="NCBI Taxonomy" id="36822"/>
    <lineage>
        <taxon>Bacteria</taxon>
        <taxon>Bacillati</taxon>
        <taxon>Actinomycetota</taxon>
        <taxon>Actinomycetes</taxon>
        <taxon>Mycobacteriales</taxon>
        <taxon>Gordoniaceae</taxon>
        <taxon>Gordonia</taxon>
    </lineage>
</organism>
<dbReference type="PANTHER" id="PTHR21240">
    <property type="entry name" value="2-AMINO-3-CARBOXYLMUCONATE-6-SEMIALDEHYDE DECARBOXYLASE"/>
    <property type="match status" value="1"/>
</dbReference>
<evidence type="ECO:0000259" key="2">
    <source>
        <dbReference type="Pfam" id="PF04909"/>
    </source>
</evidence>
<dbReference type="SUPFAM" id="SSF51556">
    <property type="entry name" value="Metallo-dependent hydrolases"/>
    <property type="match status" value="1"/>
</dbReference>
<feature type="domain" description="Amidohydrolase-related" evidence="2">
    <location>
        <begin position="28"/>
        <end position="297"/>
    </location>
</feature>